<gene>
    <name evidence="1" type="ORF">ANE_LOCUS16879</name>
</gene>
<accession>A0A565BYF9</accession>
<dbReference type="PANTHER" id="PTHR34145:SF28">
    <property type="entry name" value="F-BOX DOMAIN-CONTAINING PROTEIN"/>
    <property type="match status" value="1"/>
</dbReference>
<dbReference type="Proteomes" id="UP000489600">
    <property type="component" value="Unassembled WGS sequence"/>
</dbReference>
<dbReference type="OrthoDB" id="1036505at2759"/>
<sequence>MHMFLSRLSTEEAVKTSAVSRQWVDLWRCRPTLELDMRKLMHTTPTRLMHEVSIEFASSMTKVIKEHCGDLESCVIHHYSSQCQDGTVESWIDTVIREKHTKDLTLVNHLIGCVRHHYEPTVLYLLPNSFSHRSLTSLSLRRFRLVSTHAFKNCSNLKILKLLSIAISEADVLSRVFAACSSLEVIVLEIHCLTRRGVLKIVNNNLKFLQVTSYNKIDRIEVHATCLHVLDIKFIRCERDNFILVAPNVRFNRNYWIARGYPYAHISYDISDLPQEKKSVWHDLMVNDINDKKRHGSLSVSIDISNPKEVDILKEVLLMWGDEMKELEILFKENNAYREEGERSINCTSHEKLWENTKPFPNTDFRVSTVRMYNFSGSNQEEFAFASHFVMQNMVIEKMMIKTSSFSPMKKLKVEADVTKLIELSKGNEDLSIECF</sequence>
<dbReference type="EMBL" id="CABITT030000005">
    <property type="protein sequence ID" value="VVB06435.1"/>
    <property type="molecule type" value="Genomic_DNA"/>
</dbReference>
<dbReference type="InterPro" id="IPR053772">
    <property type="entry name" value="At1g61320/At1g61330-like"/>
</dbReference>
<reference evidence="1" key="1">
    <citation type="submission" date="2019-07" db="EMBL/GenBank/DDBJ databases">
        <authorList>
            <person name="Dittberner H."/>
        </authorList>
    </citation>
    <scope>NUCLEOTIDE SEQUENCE [LARGE SCALE GENOMIC DNA]</scope>
</reference>
<keyword evidence="2" id="KW-1185">Reference proteome</keyword>
<dbReference type="Gene3D" id="3.80.10.10">
    <property type="entry name" value="Ribonuclease Inhibitor"/>
    <property type="match status" value="1"/>
</dbReference>
<protein>
    <recommendedName>
        <fullName evidence="3">F-box domain-containing protein</fullName>
    </recommendedName>
</protein>
<name>A0A565BYF9_9BRAS</name>
<comment type="caution">
    <text evidence="1">The sequence shown here is derived from an EMBL/GenBank/DDBJ whole genome shotgun (WGS) entry which is preliminary data.</text>
</comment>
<dbReference type="AlphaFoldDB" id="A0A565BYF9"/>
<dbReference type="InterPro" id="IPR032675">
    <property type="entry name" value="LRR_dom_sf"/>
</dbReference>
<organism evidence="1 2">
    <name type="scientific">Arabis nemorensis</name>
    <dbReference type="NCBI Taxonomy" id="586526"/>
    <lineage>
        <taxon>Eukaryota</taxon>
        <taxon>Viridiplantae</taxon>
        <taxon>Streptophyta</taxon>
        <taxon>Embryophyta</taxon>
        <taxon>Tracheophyta</taxon>
        <taxon>Spermatophyta</taxon>
        <taxon>Magnoliopsida</taxon>
        <taxon>eudicotyledons</taxon>
        <taxon>Gunneridae</taxon>
        <taxon>Pentapetalae</taxon>
        <taxon>rosids</taxon>
        <taxon>malvids</taxon>
        <taxon>Brassicales</taxon>
        <taxon>Brassicaceae</taxon>
        <taxon>Arabideae</taxon>
        <taxon>Arabis</taxon>
    </lineage>
</organism>
<evidence type="ECO:0008006" key="3">
    <source>
        <dbReference type="Google" id="ProtNLM"/>
    </source>
</evidence>
<evidence type="ECO:0000313" key="1">
    <source>
        <dbReference type="EMBL" id="VVB06435.1"/>
    </source>
</evidence>
<proteinExistence type="predicted"/>
<dbReference type="SUPFAM" id="SSF52047">
    <property type="entry name" value="RNI-like"/>
    <property type="match status" value="1"/>
</dbReference>
<dbReference type="PANTHER" id="PTHR34145">
    <property type="entry name" value="OS02G0105600 PROTEIN"/>
    <property type="match status" value="1"/>
</dbReference>
<evidence type="ECO:0000313" key="2">
    <source>
        <dbReference type="Proteomes" id="UP000489600"/>
    </source>
</evidence>